<dbReference type="PATRIC" id="fig|472175.3.peg.3099"/>
<protein>
    <submittedName>
        <fullName evidence="1">Uncharacterized protein</fullName>
    </submittedName>
</protein>
<reference evidence="1 2" key="1">
    <citation type="submission" date="2014-05" db="EMBL/GenBank/DDBJ databases">
        <title>Draft Genome Sequence of Nitratireductor basaltis Strain UMTGB225, A Marine Bacterium Isolated from Green Barrel Tunicate.</title>
        <authorList>
            <person name="Gan H.Y."/>
        </authorList>
    </citation>
    <scope>NUCLEOTIDE SEQUENCE [LARGE SCALE GENOMIC DNA]</scope>
    <source>
        <strain evidence="1 2">UMTGB225</strain>
    </source>
</reference>
<dbReference type="AlphaFoldDB" id="A0A084U7B1"/>
<sequence>MALLSELVATCEAQRLDTRGTLSIFARRLREAGRISQAGRGRGAAHMTFLDAARFLIACAATDHPERAADAEFVFSNLVHSGERGMDADFPLTKEEAPTLDLALAKTLEWLGTGKIDAVASARWKEKFPEGPHFPSAFVWLILPRSGAAAQLRVLDGRHSFHHPSLAAVMDSVSGGEPAARNVAEEAFERETRRFRTGKNLTAEFDSKLLRAVANLIAGTEGDK</sequence>
<keyword evidence="2" id="KW-1185">Reference proteome</keyword>
<accession>A0A084U7B1</accession>
<organism evidence="1 2">
    <name type="scientific">Nitratireductor basaltis</name>
    <dbReference type="NCBI Taxonomy" id="472175"/>
    <lineage>
        <taxon>Bacteria</taxon>
        <taxon>Pseudomonadati</taxon>
        <taxon>Pseudomonadota</taxon>
        <taxon>Alphaproteobacteria</taxon>
        <taxon>Hyphomicrobiales</taxon>
        <taxon>Phyllobacteriaceae</taxon>
        <taxon>Nitratireductor</taxon>
    </lineage>
</organism>
<name>A0A084U7B1_9HYPH</name>
<evidence type="ECO:0000313" key="1">
    <source>
        <dbReference type="EMBL" id="KFB08847.1"/>
    </source>
</evidence>
<proteinExistence type="predicted"/>
<dbReference type="EMBL" id="JMQM01000002">
    <property type="protein sequence ID" value="KFB08847.1"/>
    <property type="molecule type" value="Genomic_DNA"/>
</dbReference>
<dbReference type="Proteomes" id="UP000053675">
    <property type="component" value="Unassembled WGS sequence"/>
</dbReference>
<evidence type="ECO:0000313" key="2">
    <source>
        <dbReference type="Proteomes" id="UP000053675"/>
    </source>
</evidence>
<gene>
    <name evidence="1" type="ORF">EL18_03101</name>
</gene>
<dbReference type="STRING" id="472175.EL18_03101"/>
<comment type="caution">
    <text evidence="1">The sequence shown here is derived from an EMBL/GenBank/DDBJ whole genome shotgun (WGS) entry which is preliminary data.</text>
</comment>